<evidence type="ECO:0000256" key="5">
    <source>
        <dbReference type="ARBA" id="ARBA00010398"/>
    </source>
</evidence>
<evidence type="ECO:0000313" key="29">
    <source>
        <dbReference type="EMBL" id="MBC2600594.1"/>
    </source>
</evidence>
<comment type="similarity">
    <text evidence="5">Belongs to the vitamin-B12 dependent methionine synthase family.</text>
</comment>
<organism evidence="29 30">
    <name type="scientific">Puniceicoccus vermicola</name>
    <dbReference type="NCBI Taxonomy" id="388746"/>
    <lineage>
        <taxon>Bacteria</taxon>
        <taxon>Pseudomonadati</taxon>
        <taxon>Verrucomicrobiota</taxon>
        <taxon>Opitutia</taxon>
        <taxon>Puniceicoccales</taxon>
        <taxon>Puniceicoccaceae</taxon>
        <taxon>Puniceicoccus</taxon>
    </lineage>
</organism>
<evidence type="ECO:0000259" key="28">
    <source>
        <dbReference type="PROSITE" id="PS51337"/>
    </source>
</evidence>
<keyword evidence="13 20" id="KW-0479">Metal-binding</keyword>
<dbReference type="SUPFAM" id="SSF82282">
    <property type="entry name" value="Homocysteine S-methyltransferase"/>
    <property type="match status" value="1"/>
</dbReference>
<evidence type="ECO:0000256" key="22">
    <source>
        <dbReference type="PIRSR" id="PIRSR000381-2"/>
    </source>
</evidence>
<dbReference type="SUPFAM" id="SSF56507">
    <property type="entry name" value="Methionine synthase activation domain-like"/>
    <property type="match status" value="1"/>
</dbReference>
<keyword evidence="16 20" id="KW-0486">Methionine biosynthesis</keyword>
<protein>
    <recommendedName>
        <fullName evidence="7 20">Methionine synthase</fullName>
        <ecNumber evidence="6 20">2.1.1.13</ecNumber>
    </recommendedName>
    <alternativeName>
        <fullName evidence="19 20">5-methyltetrahydrofolate--homocysteine methyltransferase</fullName>
    </alternativeName>
</protein>
<evidence type="ECO:0000256" key="13">
    <source>
        <dbReference type="ARBA" id="ARBA00022723"/>
    </source>
</evidence>
<comment type="catalytic activity">
    <reaction evidence="1 20">
        <text>(6S)-5-methyl-5,6,7,8-tetrahydrofolate + L-homocysteine = (6S)-5,6,7,8-tetrahydrofolate + L-methionine</text>
        <dbReference type="Rhea" id="RHEA:11172"/>
        <dbReference type="ChEBI" id="CHEBI:18608"/>
        <dbReference type="ChEBI" id="CHEBI:57453"/>
        <dbReference type="ChEBI" id="CHEBI:57844"/>
        <dbReference type="ChEBI" id="CHEBI:58199"/>
        <dbReference type="EC" id="2.1.1.13"/>
    </reaction>
</comment>
<feature type="binding site" evidence="21 23">
    <location>
        <position position="254"/>
    </location>
    <ligand>
        <name>Zn(2+)</name>
        <dbReference type="ChEBI" id="CHEBI:29105"/>
    </ligand>
</feature>
<evidence type="ECO:0000313" key="30">
    <source>
        <dbReference type="Proteomes" id="UP000525652"/>
    </source>
</evidence>
<dbReference type="PROSITE" id="PS50972">
    <property type="entry name" value="PTERIN_BINDING"/>
    <property type="match status" value="1"/>
</dbReference>
<evidence type="ECO:0000256" key="14">
    <source>
        <dbReference type="ARBA" id="ARBA00022737"/>
    </source>
</evidence>
<dbReference type="InterPro" id="IPR003726">
    <property type="entry name" value="HCY_dom"/>
</dbReference>
<gene>
    <name evidence="29" type="ORF">H5P30_02235</name>
</gene>
<dbReference type="EMBL" id="JACHVA010000028">
    <property type="protein sequence ID" value="MBC2600594.1"/>
    <property type="molecule type" value="Genomic_DNA"/>
</dbReference>
<comment type="cofactor">
    <cofactor evidence="2 20 23">
        <name>Zn(2+)</name>
        <dbReference type="ChEBI" id="CHEBI:29105"/>
    </cofactor>
</comment>
<evidence type="ECO:0000256" key="10">
    <source>
        <dbReference type="ARBA" id="ARBA00022628"/>
    </source>
</evidence>
<dbReference type="InterPro" id="IPR050554">
    <property type="entry name" value="Met_Synthase/Corrinoid"/>
</dbReference>
<comment type="caution">
    <text evidence="29">The sequence shown here is derived from an EMBL/GenBank/DDBJ whole genome shotgun (WGS) entry which is preliminary data.</text>
</comment>
<reference evidence="29 30" key="1">
    <citation type="submission" date="2020-07" db="EMBL/GenBank/DDBJ databases">
        <authorList>
            <person name="Feng X."/>
        </authorList>
    </citation>
    <scope>NUCLEOTIDE SEQUENCE [LARGE SCALE GENOMIC DNA]</scope>
    <source>
        <strain evidence="29 30">JCM14086</strain>
    </source>
</reference>
<feature type="binding site" evidence="22">
    <location>
        <position position="869"/>
    </location>
    <ligand>
        <name>methylcob(III)alamin</name>
        <dbReference type="ChEBI" id="CHEBI:28115"/>
    </ligand>
</feature>
<dbReference type="Pfam" id="PF02965">
    <property type="entry name" value="Met_synt_B12"/>
    <property type="match status" value="1"/>
</dbReference>
<dbReference type="UniPathway" id="UPA00051">
    <property type="reaction ID" value="UER00081"/>
</dbReference>
<dbReference type="Gene3D" id="1.10.288.10">
    <property type="entry name" value="Cobalamin-dependent Methionine Synthase, domain 2"/>
    <property type="match status" value="1"/>
</dbReference>
<dbReference type="Gene3D" id="1.10.1240.10">
    <property type="entry name" value="Methionine synthase domain"/>
    <property type="match status" value="1"/>
</dbReference>
<evidence type="ECO:0000256" key="12">
    <source>
        <dbReference type="ARBA" id="ARBA00022691"/>
    </source>
</evidence>
<feature type="binding site" evidence="22">
    <location>
        <begin position="817"/>
        <end position="821"/>
    </location>
    <ligand>
        <name>methylcob(III)alamin</name>
        <dbReference type="ChEBI" id="CHEBI:28115"/>
    </ligand>
</feature>
<keyword evidence="9 20" id="KW-0028">Amino-acid biosynthesis</keyword>
<evidence type="ECO:0000256" key="2">
    <source>
        <dbReference type="ARBA" id="ARBA00001947"/>
    </source>
</evidence>
<evidence type="ECO:0000259" key="27">
    <source>
        <dbReference type="PROSITE" id="PS51332"/>
    </source>
</evidence>
<dbReference type="InterPro" id="IPR037010">
    <property type="entry name" value="VitB12-dep_Met_synth_activ_sf"/>
</dbReference>
<dbReference type="PROSITE" id="PS50970">
    <property type="entry name" value="HCY"/>
    <property type="match status" value="1"/>
</dbReference>
<feature type="binding site" evidence="22">
    <location>
        <position position="755"/>
    </location>
    <ligand>
        <name>methylcob(III)alamin</name>
        <dbReference type="ChEBI" id="CHEBI:28115"/>
    </ligand>
</feature>
<dbReference type="FunFam" id="3.20.20.20:FF:000002">
    <property type="entry name" value="Methionine synthase"/>
    <property type="match status" value="1"/>
</dbReference>
<accession>A0A7X1AVM9</accession>
<evidence type="ECO:0000259" key="24">
    <source>
        <dbReference type="PROSITE" id="PS50970"/>
    </source>
</evidence>
<dbReference type="SUPFAM" id="SSF47644">
    <property type="entry name" value="Methionine synthase domain"/>
    <property type="match status" value="1"/>
</dbReference>
<dbReference type="Pfam" id="PF02574">
    <property type="entry name" value="S-methyl_trans"/>
    <property type="match status" value="1"/>
</dbReference>
<feature type="domain" description="Pterin-binding" evidence="25">
    <location>
        <begin position="366"/>
        <end position="627"/>
    </location>
</feature>
<feature type="domain" description="AdoMet activation" evidence="26">
    <location>
        <begin position="959"/>
        <end position="1306"/>
    </location>
</feature>
<dbReference type="GO" id="GO:0005829">
    <property type="term" value="C:cytosol"/>
    <property type="evidence" value="ECO:0007669"/>
    <property type="project" value="TreeGrafter"/>
</dbReference>
<dbReference type="InterPro" id="IPR011005">
    <property type="entry name" value="Dihydropteroate_synth-like_sf"/>
</dbReference>
<dbReference type="GO" id="GO:0046653">
    <property type="term" value="P:tetrahydrofolate metabolic process"/>
    <property type="evidence" value="ECO:0007669"/>
    <property type="project" value="TreeGrafter"/>
</dbReference>
<dbReference type="Pfam" id="PF00809">
    <property type="entry name" value="Pterin_bind"/>
    <property type="match status" value="1"/>
</dbReference>
<dbReference type="GO" id="GO:0008270">
    <property type="term" value="F:zinc ion binding"/>
    <property type="evidence" value="ECO:0007669"/>
    <property type="project" value="UniProtKB-UniRule"/>
</dbReference>
<dbReference type="GO" id="GO:0032259">
    <property type="term" value="P:methylation"/>
    <property type="evidence" value="ECO:0007669"/>
    <property type="project" value="UniProtKB-KW"/>
</dbReference>
<name>A0A7X1AVM9_9BACT</name>
<dbReference type="EC" id="2.1.1.13" evidence="6 20"/>
<comment type="domain">
    <text evidence="20">Modular enzyme with four functionally distinct domains. The isolated Hcy-binding domain catalyzes methyl transfer from free methylcobalamin to homocysteine. The Hcy-binding domain in association with the pterin-binding domain catalyzes the methylation of cob(I)alamin by methyltetrahydrofolate and the methylation of homocysteine. The B12-binding domain binds the cofactor. The AdoMet activation domain binds S-adenosyl-L-methionine. Under aerobic conditions cob(I)alamin can be converted to inactive cob(II)alamin. Reductive methylation by S-adenosyl-L-methionine and flavodoxin regenerates methylcobalamin.</text>
</comment>
<dbReference type="CDD" id="cd00740">
    <property type="entry name" value="MeTr"/>
    <property type="match status" value="1"/>
</dbReference>
<dbReference type="Gene3D" id="3.40.50.280">
    <property type="entry name" value="Cobalamin-binding domain"/>
    <property type="match status" value="1"/>
</dbReference>
<keyword evidence="17 20" id="KW-0170">Cobalt</keyword>
<dbReference type="InterPro" id="IPR036724">
    <property type="entry name" value="Cobalamin-bd_sf"/>
</dbReference>
<evidence type="ECO:0000256" key="23">
    <source>
        <dbReference type="PROSITE-ProRule" id="PRU00333"/>
    </source>
</evidence>
<dbReference type="InterPro" id="IPR006158">
    <property type="entry name" value="Cobalamin-bd"/>
</dbReference>
<evidence type="ECO:0000256" key="18">
    <source>
        <dbReference type="ARBA" id="ARBA00025552"/>
    </source>
</evidence>
<feature type="binding site" description="axial binding residue" evidence="21">
    <location>
        <position position="820"/>
    </location>
    <ligand>
        <name>methylcob(III)alamin</name>
        <dbReference type="ChEBI" id="CHEBI:28115"/>
    </ligand>
    <ligandPart>
        <name>Co</name>
        <dbReference type="ChEBI" id="CHEBI:27638"/>
    </ligandPart>
</feature>
<evidence type="ECO:0000256" key="7">
    <source>
        <dbReference type="ARBA" id="ARBA00013998"/>
    </source>
</evidence>
<feature type="binding site" evidence="21 23">
    <location>
        <position position="320"/>
    </location>
    <ligand>
        <name>Zn(2+)</name>
        <dbReference type="ChEBI" id="CHEBI:29105"/>
    </ligand>
</feature>
<evidence type="ECO:0000256" key="16">
    <source>
        <dbReference type="ARBA" id="ARBA00023167"/>
    </source>
</evidence>
<dbReference type="PROSITE" id="PS50974">
    <property type="entry name" value="ADOMET_ACTIVATION"/>
    <property type="match status" value="1"/>
</dbReference>
<comment type="cofactor">
    <cofactor evidence="3 20 21">
        <name>methylcob(III)alamin</name>
        <dbReference type="ChEBI" id="CHEBI:28115"/>
    </cofactor>
</comment>
<evidence type="ECO:0000256" key="21">
    <source>
        <dbReference type="PIRSR" id="PIRSR000381-1"/>
    </source>
</evidence>
<evidence type="ECO:0000256" key="1">
    <source>
        <dbReference type="ARBA" id="ARBA00001700"/>
    </source>
</evidence>
<feature type="binding site" evidence="22">
    <location>
        <position position="865"/>
    </location>
    <ligand>
        <name>methylcob(III)alamin</name>
        <dbReference type="ChEBI" id="CHEBI:28115"/>
    </ligand>
</feature>
<dbReference type="Gene3D" id="3.10.196.10">
    <property type="entry name" value="Vitamin B12-dependent methionine synthase, activation domain"/>
    <property type="match status" value="1"/>
</dbReference>
<evidence type="ECO:0000256" key="9">
    <source>
        <dbReference type="ARBA" id="ARBA00022605"/>
    </source>
</evidence>
<dbReference type="InterPro" id="IPR000489">
    <property type="entry name" value="Pterin-binding_dom"/>
</dbReference>
<dbReference type="Gene3D" id="3.20.20.330">
    <property type="entry name" value="Homocysteine-binding-like domain"/>
    <property type="match status" value="1"/>
</dbReference>
<dbReference type="GO" id="GO:0008705">
    <property type="term" value="F:methionine synthase activity"/>
    <property type="evidence" value="ECO:0007669"/>
    <property type="project" value="UniProtKB-UniRule"/>
</dbReference>
<evidence type="ECO:0000256" key="15">
    <source>
        <dbReference type="ARBA" id="ARBA00022833"/>
    </source>
</evidence>
<dbReference type="InterPro" id="IPR004223">
    <property type="entry name" value="VitB12-dep_Met_synth_activ_dom"/>
</dbReference>
<proteinExistence type="inferred from homology"/>
<dbReference type="InterPro" id="IPR036589">
    <property type="entry name" value="HCY_dom_sf"/>
</dbReference>
<dbReference type="SUPFAM" id="SSF52242">
    <property type="entry name" value="Cobalamin (vitamin B12)-binding domain"/>
    <property type="match status" value="1"/>
</dbReference>
<dbReference type="InterPro" id="IPR003759">
    <property type="entry name" value="Cbl-bd_cap"/>
</dbReference>
<dbReference type="SMART" id="SM01018">
    <property type="entry name" value="B12-binding_2"/>
    <property type="match status" value="1"/>
</dbReference>
<keyword evidence="30" id="KW-1185">Reference proteome</keyword>
<feature type="binding site" evidence="22">
    <location>
        <position position="921"/>
    </location>
    <ligand>
        <name>methylcob(III)alamin</name>
        <dbReference type="ChEBI" id="CHEBI:28115"/>
    </ligand>
</feature>
<evidence type="ECO:0000256" key="3">
    <source>
        <dbReference type="ARBA" id="ARBA00001956"/>
    </source>
</evidence>
<dbReference type="InterPro" id="IPR011822">
    <property type="entry name" value="MetH"/>
</dbReference>
<dbReference type="Gene3D" id="3.20.20.20">
    <property type="entry name" value="Dihydropteroate synthase-like"/>
    <property type="match status" value="1"/>
</dbReference>
<feature type="binding site" evidence="22">
    <location>
        <position position="1213"/>
    </location>
    <ligand>
        <name>S-adenosyl-L-methionine</name>
        <dbReference type="ChEBI" id="CHEBI:59789"/>
    </ligand>
</feature>
<dbReference type="GO" id="GO:0050667">
    <property type="term" value="P:homocysteine metabolic process"/>
    <property type="evidence" value="ECO:0007669"/>
    <property type="project" value="TreeGrafter"/>
</dbReference>
<evidence type="ECO:0000256" key="20">
    <source>
        <dbReference type="PIRNR" id="PIRNR000381"/>
    </source>
</evidence>
<dbReference type="GO" id="GO:0031419">
    <property type="term" value="F:cobalamin binding"/>
    <property type="evidence" value="ECO:0007669"/>
    <property type="project" value="UniProtKB-UniRule"/>
</dbReference>
<sequence length="1313" mass="144993">MSKQKQIPESASFGQLREIFQKRIAFLDGAMGTMIQRHNLTEEDFRNEDLKDVPGDLKGNNDLLSITRPEIIEDIHRKFFEAGSDIVETNTFSGTTIAQADYGLESWVDRINRDSVRLARKVADEISAREGRQLFVAGAMGPTNRTASLSPDVNRPEYRAVTYEQLRTAYYEQAKSLVEAGADLLLPETTFDTLNLKASIHAIEDLFEERNERIPVILSVTITDQSGRTLSGQTVEAFWNSVRHAKPFCVGLNCALGADLMKPFLQELSRVADTYVHVYPNAGLPNPLSDTGYDETPEHTGSALAGFATEGLVNLVGGCCGTTPDHIAAVVEEVSEFPPRVVPEITRCLRLSGLEPMNFDGSGEGFLMVGERANVTGSPRFKKLIKAGDFEGALTVASSQIEKGAHVLDVNFDEGMLEGEECMRKFLNLLGSEPDISRVPFMIDSSKWSVIEAGLQCVQGKPIVNSISLKEGEDAFRKQAQKILRYGAAAVVMAFDENGQAVSVEGKVEIAERSFRILTEEVGFEPQDVIFDLNILTVATGMEEHNPYAVNFIEAVREVKKRCPGCLTSGGLSNVSFSFRGNNPVREAMHASFLHHAQKAGLDMAIVNPGLLMDYDKIEEPLKTLVDDVILNRNPESTERLIEHAEAIKEGRAGGSPEERVSAAMVRGMKVLQELFERASREKNPEILEKFLLGGEGAVPAGDSVKKKAEGVGDWRSQDLGKRIEHALVRGIASHIEEDTEEARQKLDRPLDVIEGPLMDGMKVVGKLFGEGKMFLPQVVKSARVMKKAVAYLLPYMEEEKKDSSSAGTFVIATVRGDVHDIGKNIVGVVLGCNGYKVVDLGVMCELDKILDAAREHNADFIGMSGLITPSLDEMITNAKEMEKRGMNVPILVGGATTSKAHTAIKIAPHYSGPVIHVSDASLVTEVCNHLTNEKTREQYLIDLEDSHQKARERHAAGAATSAKYVPLVEARERAFSPDWDSYEPLVPETVGTELLESISPEEVIEYFDWSPFFHAWQMRGSFPKILTHHQRGEEATKLYDDARRILDDLVSGKRVHLRGILGLWPANSIGDDVEIYGDASRKTVLDTFRFLRQQKEKSSADEPYLSLADFVAPKTSGKIDYVGAFACTAGQEIEDYAASFKQSGDDYTAILIQALADRFAEGLSEFCHKKVRDNWGFGREEGFRFGERLSADRGAVNPHVDWMIKERYRSIRPAAGYPSAPDHTEKQGIWDLLEVEKKIGVSLTTSYAMNPPSSVSGLYFAHPEARYFGVGRIARDQIEDYASRKGMSIEECEKWLQSDLAFEPEAIATAAG</sequence>
<dbReference type="InterPro" id="IPR033706">
    <property type="entry name" value="Met_synthase_B12-bd"/>
</dbReference>
<dbReference type="PANTHER" id="PTHR45833:SF1">
    <property type="entry name" value="METHIONINE SYNTHASE"/>
    <property type="match status" value="1"/>
</dbReference>
<dbReference type="Pfam" id="PF02310">
    <property type="entry name" value="B12-binding"/>
    <property type="match status" value="1"/>
</dbReference>
<dbReference type="PROSITE" id="PS51337">
    <property type="entry name" value="B12_BINDING_NTER"/>
    <property type="match status" value="1"/>
</dbReference>
<evidence type="ECO:0000259" key="26">
    <source>
        <dbReference type="PROSITE" id="PS50974"/>
    </source>
</evidence>
<dbReference type="Pfam" id="PF02607">
    <property type="entry name" value="B12-binding_2"/>
    <property type="match status" value="1"/>
</dbReference>
<keyword evidence="15 20" id="KW-0862">Zinc</keyword>
<dbReference type="SUPFAM" id="SSF51717">
    <property type="entry name" value="Dihydropteroate synthetase-like"/>
    <property type="match status" value="1"/>
</dbReference>
<keyword evidence="11 20" id="KW-0808">Transferase</keyword>
<dbReference type="FunFam" id="3.20.20.330:FF:000001">
    <property type="entry name" value="Methionine synthase"/>
    <property type="match status" value="1"/>
</dbReference>
<evidence type="ECO:0000256" key="4">
    <source>
        <dbReference type="ARBA" id="ARBA00005178"/>
    </source>
</evidence>
<feature type="domain" description="Hcy-binding" evidence="24">
    <location>
        <begin position="13"/>
        <end position="334"/>
    </location>
</feature>
<comment type="function">
    <text evidence="18 20">Catalyzes the transfer of a methyl group from methyl-cobalamin to homocysteine, yielding enzyme-bound cob(I)alamin and methionine. Subsequently, remethylates the cofactor using methyltetrahydrofolate.</text>
</comment>
<comment type="pathway">
    <text evidence="4 20">Amino-acid biosynthesis; L-methionine biosynthesis via de novo pathway; L-methionine from L-homocysteine (MetH route): step 1/1.</text>
</comment>
<feature type="domain" description="B12-binding" evidence="27">
    <location>
        <begin position="807"/>
        <end position="942"/>
    </location>
</feature>
<keyword evidence="10 20" id="KW-0846">Cobalamin</keyword>
<evidence type="ECO:0000256" key="19">
    <source>
        <dbReference type="ARBA" id="ARBA00031040"/>
    </source>
</evidence>
<feature type="binding site" evidence="22">
    <location>
        <position position="1009"/>
    </location>
    <ligand>
        <name>S-adenosyl-L-methionine</name>
        <dbReference type="ChEBI" id="CHEBI:59789"/>
    </ligand>
</feature>
<dbReference type="PANTHER" id="PTHR45833">
    <property type="entry name" value="METHIONINE SYNTHASE"/>
    <property type="match status" value="1"/>
</dbReference>
<keyword evidence="14" id="KW-0677">Repeat</keyword>
<dbReference type="PIRSF" id="PIRSF000381">
    <property type="entry name" value="MetH"/>
    <property type="match status" value="1"/>
</dbReference>
<feature type="domain" description="B12-binding N-terminal" evidence="28">
    <location>
        <begin position="711"/>
        <end position="805"/>
    </location>
</feature>
<dbReference type="Proteomes" id="UP000525652">
    <property type="component" value="Unassembled WGS sequence"/>
</dbReference>
<feature type="binding site" evidence="22">
    <location>
        <begin position="1268"/>
        <end position="1269"/>
    </location>
    <ligand>
        <name>S-adenosyl-L-methionine</name>
        <dbReference type="ChEBI" id="CHEBI:59789"/>
    </ligand>
</feature>
<dbReference type="RefSeq" id="WP_185691337.1">
    <property type="nucleotide sequence ID" value="NZ_JACHVA010000028.1"/>
</dbReference>
<keyword evidence="8 20" id="KW-0489">Methyltransferase</keyword>
<dbReference type="PROSITE" id="PS51332">
    <property type="entry name" value="B12_BINDING"/>
    <property type="match status" value="1"/>
</dbReference>
<dbReference type="InterPro" id="IPR036594">
    <property type="entry name" value="Meth_synthase_dom"/>
</dbReference>
<evidence type="ECO:0000256" key="6">
    <source>
        <dbReference type="ARBA" id="ARBA00012032"/>
    </source>
</evidence>
<keyword evidence="12 20" id="KW-0949">S-adenosyl-L-methionine</keyword>
<evidence type="ECO:0000256" key="8">
    <source>
        <dbReference type="ARBA" id="ARBA00022603"/>
    </source>
</evidence>
<feature type="binding site" evidence="21 23">
    <location>
        <position position="319"/>
    </location>
    <ligand>
        <name>Zn(2+)</name>
        <dbReference type="ChEBI" id="CHEBI:29105"/>
    </ligand>
</feature>
<dbReference type="CDD" id="cd02069">
    <property type="entry name" value="methionine_synthase_B12_BD"/>
    <property type="match status" value="1"/>
</dbReference>
<dbReference type="FunFam" id="1.10.1240.10:FF:000001">
    <property type="entry name" value="Methionine synthase"/>
    <property type="match status" value="1"/>
</dbReference>
<evidence type="ECO:0000256" key="11">
    <source>
        <dbReference type="ARBA" id="ARBA00022679"/>
    </source>
</evidence>
<evidence type="ECO:0000256" key="17">
    <source>
        <dbReference type="ARBA" id="ARBA00023285"/>
    </source>
</evidence>
<evidence type="ECO:0000259" key="25">
    <source>
        <dbReference type="PROSITE" id="PS50972"/>
    </source>
</evidence>